<dbReference type="PANTHER" id="PTHR48098:SF3">
    <property type="entry name" value="IRON(III) ENTEROBACTIN ESTERASE"/>
    <property type="match status" value="1"/>
</dbReference>
<name>A0A169S547_9CORY</name>
<accession>A0A169S547</accession>
<dbReference type="KEGG" id="csur:N24_2894"/>
<reference evidence="1 2" key="1">
    <citation type="submission" date="2016-02" db="EMBL/GenBank/DDBJ databases">
        <title>Corynebacterium glutamicum N24 whole genome sequencing project.</title>
        <authorList>
            <person name="Matsutani M."/>
            <person name="Nangtapong N."/>
            <person name="Yakushi T."/>
            <person name="Matsushita K."/>
        </authorList>
    </citation>
    <scope>NUCLEOTIDE SEQUENCE [LARGE SCALE GENOMIC DNA]</scope>
    <source>
        <strain evidence="1 2">N24</strain>
    </source>
</reference>
<dbReference type="Gene3D" id="3.40.50.1820">
    <property type="entry name" value="alpha/beta hydrolase"/>
    <property type="match status" value="1"/>
</dbReference>
<dbReference type="EMBL" id="AP017369">
    <property type="protein sequence ID" value="BAU97156.1"/>
    <property type="molecule type" value="Genomic_DNA"/>
</dbReference>
<organism evidence="1 2">
    <name type="scientific">Corynebacterium suranareeae</name>
    <dbReference type="NCBI Taxonomy" id="2506452"/>
    <lineage>
        <taxon>Bacteria</taxon>
        <taxon>Bacillati</taxon>
        <taxon>Actinomycetota</taxon>
        <taxon>Actinomycetes</taxon>
        <taxon>Mycobacteriales</taxon>
        <taxon>Corynebacteriaceae</taxon>
        <taxon>Corynebacterium</taxon>
    </lineage>
</organism>
<dbReference type="RefSeq" id="WP_096458734.1">
    <property type="nucleotide sequence ID" value="NZ_AP017369.1"/>
</dbReference>
<evidence type="ECO:0000313" key="1">
    <source>
        <dbReference type="EMBL" id="BAU97156.1"/>
    </source>
</evidence>
<dbReference type="Pfam" id="PF00756">
    <property type="entry name" value="Esterase"/>
    <property type="match status" value="1"/>
</dbReference>
<dbReference type="InterPro" id="IPR000801">
    <property type="entry name" value="Esterase-like"/>
</dbReference>
<dbReference type="InterPro" id="IPR050583">
    <property type="entry name" value="Mycobacterial_A85_antigen"/>
</dbReference>
<dbReference type="InterPro" id="IPR029058">
    <property type="entry name" value="AB_hydrolase_fold"/>
</dbReference>
<dbReference type="PANTHER" id="PTHR48098">
    <property type="entry name" value="ENTEROCHELIN ESTERASE-RELATED"/>
    <property type="match status" value="1"/>
</dbReference>
<dbReference type="SUPFAM" id="SSF53474">
    <property type="entry name" value="alpha/beta-Hydrolases"/>
    <property type="match status" value="1"/>
</dbReference>
<dbReference type="Proteomes" id="UP000218244">
    <property type="component" value="Chromosome"/>
</dbReference>
<proteinExistence type="predicted"/>
<evidence type="ECO:0000313" key="2">
    <source>
        <dbReference type="Proteomes" id="UP000218244"/>
    </source>
</evidence>
<protein>
    <submittedName>
        <fullName evidence="1">Esterase</fullName>
    </submittedName>
</protein>
<dbReference type="AlphaFoldDB" id="A0A169S547"/>
<sequence length="394" mass="43533">MSTLPKQATEHVKRLIRSDWDALDLAEIEKSPLISDDAGAETVALTVARKARTTDERLIFNLDTLTHVSRLDLEPFLLEKITWRGEAWHVGSFLLPRELRCGAGFLPMQGWDPSIGQDRATWKKKMSESIPLQPLKETSFGLSVLALPGATPSPHTDEVDPTYLLQGSVEEISFTSTTFDIPMKVAVYTPPRPAEDIAFISDGQICLNDVSLLPALESAQTDGTIPPTTCVFFAPAAAKDRSRVLGDPDKLAGFLRTEVLEILRDRSIAHTAESTTIVGASLGGFAAANIVLDAPDLVKNAIVQSAALWWPDREFETLAKYRETQDFDLGITIFHEVGSLEPYLLHENREFAQILQERQITHLSREYCGGHDYVCWRAGIIDGLAWIAANRSPA</sequence>
<gene>
    <name evidence="1" type="ORF">N24_2894</name>
</gene>
<keyword evidence="2" id="KW-1185">Reference proteome</keyword>